<name>F2NLJ4_MARHT</name>
<protein>
    <recommendedName>
        <fullName evidence="3">LPS export ABC transporter periplasmic protein LptC</fullName>
    </recommendedName>
</protein>
<proteinExistence type="predicted"/>
<evidence type="ECO:0000313" key="2">
    <source>
        <dbReference type="Proteomes" id="UP000007030"/>
    </source>
</evidence>
<dbReference type="Proteomes" id="UP000007030">
    <property type="component" value="Chromosome"/>
</dbReference>
<dbReference type="HOGENOM" id="CLU_113644_0_0_0"/>
<dbReference type="RefSeq" id="WP_013704140.1">
    <property type="nucleotide sequence ID" value="NC_015387.1"/>
</dbReference>
<dbReference type="eggNOG" id="ENOG50334IJ">
    <property type="taxonomic scope" value="Bacteria"/>
</dbReference>
<dbReference type="KEGG" id="mhd:Marky_1357"/>
<accession>F2NLJ4</accession>
<dbReference type="AlphaFoldDB" id="F2NLJ4"/>
<reference evidence="1 2" key="1">
    <citation type="journal article" date="2012" name="Stand. Genomic Sci.">
        <title>Complete genome sequence of the aerobic, heterotroph Marinithermus hydrothermalis type strain (T1(T)) from a deep-sea hydrothermal vent chimney.</title>
        <authorList>
            <person name="Copeland A."/>
            <person name="Gu W."/>
            <person name="Yasawong M."/>
            <person name="Lapidus A."/>
            <person name="Lucas S."/>
            <person name="Deshpande S."/>
            <person name="Pagani I."/>
            <person name="Tapia R."/>
            <person name="Cheng J.F."/>
            <person name="Goodwin L.A."/>
            <person name="Pitluck S."/>
            <person name="Liolios K."/>
            <person name="Ivanova N."/>
            <person name="Mavromatis K."/>
            <person name="Mikhailova N."/>
            <person name="Pati A."/>
            <person name="Chen A."/>
            <person name="Palaniappan K."/>
            <person name="Land M."/>
            <person name="Pan C."/>
            <person name="Brambilla E.M."/>
            <person name="Rohde M."/>
            <person name="Tindall B.J."/>
            <person name="Sikorski J."/>
            <person name="Goker M."/>
            <person name="Detter J.C."/>
            <person name="Bristow J."/>
            <person name="Eisen J.A."/>
            <person name="Markowitz V."/>
            <person name="Hugenholtz P."/>
            <person name="Kyrpides N.C."/>
            <person name="Klenk H.P."/>
            <person name="Woyke T."/>
        </authorList>
    </citation>
    <scope>NUCLEOTIDE SEQUENCE [LARGE SCALE GENOMIC DNA]</scope>
    <source>
        <strain evidence="2">DSM 14884 / JCM 11576 / T1</strain>
    </source>
</reference>
<evidence type="ECO:0000313" key="1">
    <source>
        <dbReference type="EMBL" id="AEB12093.1"/>
    </source>
</evidence>
<gene>
    <name evidence="1" type="ordered locus">Marky_1357</name>
</gene>
<dbReference type="STRING" id="869210.Marky_1357"/>
<keyword evidence="2" id="KW-1185">Reference proteome</keyword>
<dbReference type="EMBL" id="CP002630">
    <property type="protein sequence ID" value="AEB12093.1"/>
    <property type="molecule type" value="Genomic_DNA"/>
</dbReference>
<dbReference type="OrthoDB" id="31702at2"/>
<evidence type="ECO:0008006" key="3">
    <source>
        <dbReference type="Google" id="ProtNLM"/>
    </source>
</evidence>
<organism evidence="1 2">
    <name type="scientific">Marinithermus hydrothermalis (strain DSM 14884 / JCM 11576 / T1)</name>
    <dbReference type="NCBI Taxonomy" id="869210"/>
    <lineage>
        <taxon>Bacteria</taxon>
        <taxon>Thermotogati</taxon>
        <taxon>Deinococcota</taxon>
        <taxon>Deinococci</taxon>
        <taxon>Thermales</taxon>
        <taxon>Thermaceae</taxon>
        <taxon>Marinithermus</taxon>
    </lineage>
</organism>
<sequence>MVRYALVVLVLIGVASYYFARLPVPTPTPPSTGVTLEEVDLTLFPSADPEARWTFHAARVEHNPARRESTVYGLEAGARYVGEELDLTLHAPEVVIDRNDNLRLPYATVVIPRYEWEIQLGSPEIRTPVYIRQNEGFVAPTMRLKGPGIRMIGRNFRSDFALEEMTVENGCDQAKLEGDFEESEVECDAF</sequence>